<dbReference type="EMBL" id="WTYO01000003">
    <property type="protein sequence ID" value="MXO68959.1"/>
    <property type="molecule type" value="Genomic_DNA"/>
</dbReference>
<dbReference type="RefSeq" id="WP_160733556.1">
    <property type="nucleotide sequence ID" value="NZ_WTYO01000003.1"/>
</dbReference>
<evidence type="ECO:0000256" key="3">
    <source>
        <dbReference type="SAM" id="MobiDB-lite"/>
    </source>
</evidence>
<dbReference type="InterPro" id="IPR006311">
    <property type="entry name" value="TAT_signal"/>
</dbReference>
<keyword evidence="5" id="KW-1185">Reference proteome</keyword>
<evidence type="ECO:0008006" key="6">
    <source>
        <dbReference type="Google" id="ProtNLM"/>
    </source>
</evidence>
<dbReference type="Gene3D" id="2.40.160.180">
    <property type="entry name" value="Carbohydrate-selective porin OprB"/>
    <property type="match status" value="1"/>
</dbReference>
<dbReference type="InterPro" id="IPR007049">
    <property type="entry name" value="Carb-sel_porin_OprB"/>
</dbReference>
<sequence>MGRHVHRRRSLRAAAAPLGACLLALAAPAQAREAAEEAPAAPAPFAPLPAPLPTAPAMPAEADTPSPEAPAAAAAPAERIEVRAVWSQFADLPLAGDADAVLRHGGKVDAHVAIAGDAFGAQGGWTLNLHPELRYGRSANGALGLIPSNTALYYPDSEGTAFDLSIDVTRRWDSGTSLTVGKINVLDLAADLPIVGGGGHEGFQNLALALPPSAIVPGSLTGAMLSVPTDKALLRLWVFDPELQSQRSGLESPFADGVGFLGSVTVPARLGGRRGYYAVKLAGSTRDSIADDALPAVLVPPPGAPFGGRRGEISAVIAAYQYIAEYPEHPGAGIGLFGQVYLSNGDPTFLDRSGFIGIAGNPRPRPRDRFGLTYFRYSLTDRLVSALAGRVALEDEEGVEAFYTLALAERLRLTIDLQAVDPAISARDLGVIGSLRLTTSF</sequence>
<dbReference type="InterPro" id="IPR038673">
    <property type="entry name" value="OprB_sf"/>
</dbReference>
<protein>
    <recommendedName>
        <fullName evidence="6">Porin</fullName>
    </recommendedName>
</protein>
<reference evidence="4 5" key="1">
    <citation type="submission" date="2019-12" db="EMBL/GenBank/DDBJ databases">
        <title>Genomic-based taxomic classification of the family Erythrobacteraceae.</title>
        <authorList>
            <person name="Xu L."/>
        </authorList>
    </citation>
    <scope>NUCLEOTIDE SEQUENCE [LARGE SCALE GENOMIC DNA]</scope>
    <source>
        <strain evidence="4 5">H32</strain>
    </source>
</reference>
<comment type="caution">
    <text evidence="4">The sequence shown here is derived from an EMBL/GenBank/DDBJ whole genome shotgun (WGS) entry which is preliminary data.</text>
</comment>
<dbReference type="Pfam" id="PF04966">
    <property type="entry name" value="OprB"/>
    <property type="match status" value="1"/>
</dbReference>
<evidence type="ECO:0000313" key="5">
    <source>
        <dbReference type="Proteomes" id="UP000444401"/>
    </source>
</evidence>
<organism evidence="4 5">
    <name type="scientific">Pelagerythrobacter marinus</name>
    <dbReference type="NCBI Taxonomy" id="538382"/>
    <lineage>
        <taxon>Bacteria</taxon>
        <taxon>Pseudomonadati</taxon>
        <taxon>Pseudomonadota</taxon>
        <taxon>Alphaproteobacteria</taxon>
        <taxon>Sphingomonadales</taxon>
        <taxon>Erythrobacteraceae</taxon>
        <taxon>Pelagerythrobacter</taxon>
    </lineage>
</organism>
<feature type="region of interest" description="Disordered" evidence="3">
    <location>
        <begin position="35"/>
        <end position="74"/>
    </location>
</feature>
<dbReference type="PROSITE" id="PS51318">
    <property type="entry name" value="TAT"/>
    <property type="match status" value="1"/>
</dbReference>
<evidence type="ECO:0000313" key="4">
    <source>
        <dbReference type="EMBL" id="MXO68959.1"/>
    </source>
</evidence>
<feature type="compositionally biased region" description="Pro residues" evidence="3">
    <location>
        <begin position="41"/>
        <end position="56"/>
    </location>
</feature>
<name>A0ABW9UVU4_9SPHN</name>
<dbReference type="Proteomes" id="UP000444401">
    <property type="component" value="Unassembled WGS sequence"/>
</dbReference>
<evidence type="ECO:0000256" key="1">
    <source>
        <dbReference type="ARBA" id="ARBA00008769"/>
    </source>
</evidence>
<feature type="compositionally biased region" description="Low complexity" evidence="3">
    <location>
        <begin position="57"/>
        <end position="74"/>
    </location>
</feature>
<keyword evidence="2" id="KW-0732">Signal</keyword>
<proteinExistence type="inferred from homology"/>
<comment type="similarity">
    <text evidence="1 2">Belongs to the OprB family.</text>
</comment>
<feature type="chain" id="PRO_5044965371" description="Porin" evidence="2">
    <location>
        <begin position="32"/>
        <end position="441"/>
    </location>
</feature>
<feature type="signal peptide" evidence="2">
    <location>
        <begin position="1"/>
        <end position="31"/>
    </location>
</feature>
<evidence type="ECO:0000256" key="2">
    <source>
        <dbReference type="RuleBase" id="RU363072"/>
    </source>
</evidence>
<accession>A0ABW9UVU4</accession>
<gene>
    <name evidence="4" type="ORF">GRI72_08990</name>
</gene>